<gene>
    <name evidence="3" type="ORF">GT037_004159</name>
</gene>
<evidence type="ECO:0000313" key="3">
    <source>
        <dbReference type="EMBL" id="KAF7677300.1"/>
    </source>
</evidence>
<feature type="domain" description="Heterokaryon incompatibility" evidence="2">
    <location>
        <begin position="113"/>
        <end position="270"/>
    </location>
</feature>
<dbReference type="GeneID" id="62202384"/>
<dbReference type="InterPro" id="IPR052895">
    <property type="entry name" value="HetReg/Transcr_Mod"/>
</dbReference>
<dbReference type="AlphaFoldDB" id="A0A8H7B9W3"/>
<reference evidence="3" key="1">
    <citation type="submission" date="2020-01" db="EMBL/GenBank/DDBJ databases">
        <authorList>
            <person name="Feng Z.H.Z."/>
        </authorList>
    </citation>
    <scope>NUCLEOTIDE SEQUENCE</scope>
    <source>
        <strain evidence="3">CBS107.38</strain>
    </source>
</reference>
<dbReference type="PANTHER" id="PTHR24148">
    <property type="entry name" value="ANKYRIN REPEAT DOMAIN-CONTAINING PROTEIN 39 HOMOLOG-RELATED"/>
    <property type="match status" value="1"/>
</dbReference>
<name>A0A8H7B9W3_9PLEO</name>
<dbReference type="Pfam" id="PF06985">
    <property type="entry name" value="HET"/>
    <property type="match status" value="1"/>
</dbReference>
<accession>A0A8H7B9W3</accession>
<dbReference type="OrthoDB" id="2157530at2759"/>
<dbReference type="Proteomes" id="UP000596902">
    <property type="component" value="Unassembled WGS sequence"/>
</dbReference>
<sequence length="672" mass="76976">MLDYLRNLRASCRRQAKLVAPARRATSRPNHDTSVLPNITETSQAVVPRPPESPLRSRPEEPGCLLPNLSAHVYEPIDSENGEIRLVELLPGCYDDVIQLNLHMKNLSDKPSYEALSYAWGTTPSSNRAIINGCLIPVRESLDQGLRRLRLGDQPRTLWIDALCINQSDVRERSHQVQQMCRIYKSAQQVVVWLGEWPDVDTCLDPEECQRLWLRNLDDWSLLSTRRVTPSKQKRKAISMQLTPVSEHLCQHVVEISKLPWFRRLWIIQEFILSFIHPKVLLGNYVTSSANFFAAITRCLEIMLRISASPESERRQVKQLYTHLTMLQDLAQCFHAYSGISLYTTLMMTRYAMATDPRDRIYGLLGIIKYRVAEPIVPDYSKGWPQVLAEATIVMIAEDGLFPYMNGGFAFPLVDGSQERYRTSSWVLDLSQLTHDNDEFSRMSNRINNESHRLISEGVERRRKSLRLSNDSRTLYKHGLYIGTIIGTYTFTANTGIFGLWSGVTAIDPAAGLHDFYHEVLQPKGITPKCLLEALDAKLIYHGSLAEFTSSLSGHRDEFVPVFRAHDLDRHKFAVFLTDRGDVGLTWLHNTVDIRADDILVALFERQMPFVLRPIPGHLGLKTYRMVNVAYITERSREYVHYMDGHMQKKFNEDPHDWVFDAAEGCAEYAIV</sequence>
<dbReference type="InterPro" id="IPR010730">
    <property type="entry name" value="HET"/>
</dbReference>
<dbReference type="EMBL" id="JAAABM010000005">
    <property type="protein sequence ID" value="KAF7677300.1"/>
    <property type="molecule type" value="Genomic_DNA"/>
</dbReference>
<reference evidence="3" key="2">
    <citation type="submission" date="2020-08" db="EMBL/GenBank/DDBJ databases">
        <title>Draft Genome Sequence of Cumin Blight Pathogen Alternaria burnsii.</title>
        <authorList>
            <person name="Feng Z."/>
        </authorList>
    </citation>
    <scope>NUCLEOTIDE SEQUENCE</scope>
    <source>
        <strain evidence="3">CBS107.38</strain>
    </source>
</reference>
<proteinExistence type="predicted"/>
<evidence type="ECO:0000256" key="1">
    <source>
        <dbReference type="SAM" id="MobiDB-lite"/>
    </source>
</evidence>
<feature type="region of interest" description="Disordered" evidence="1">
    <location>
        <begin position="19"/>
        <end position="61"/>
    </location>
</feature>
<protein>
    <recommendedName>
        <fullName evidence="2">Heterokaryon incompatibility domain-containing protein</fullName>
    </recommendedName>
</protein>
<dbReference type="RefSeq" id="XP_038787478.1">
    <property type="nucleotide sequence ID" value="XM_038929206.1"/>
</dbReference>
<evidence type="ECO:0000313" key="4">
    <source>
        <dbReference type="Proteomes" id="UP000596902"/>
    </source>
</evidence>
<evidence type="ECO:0000259" key="2">
    <source>
        <dbReference type="Pfam" id="PF06985"/>
    </source>
</evidence>
<organism evidence="3 4">
    <name type="scientific">Alternaria burnsii</name>
    <dbReference type="NCBI Taxonomy" id="1187904"/>
    <lineage>
        <taxon>Eukaryota</taxon>
        <taxon>Fungi</taxon>
        <taxon>Dikarya</taxon>
        <taxon>Ascomycota</taxon>
        <taxon>Pezizomycotina</taxon>
        <taxon>Dothideomycetes</taxon>
        <taxon>Pleosporomycetidae</taxon>
        <taxon>Pleosporales</taxon>
        <taxon>Pleosporineae</taxon>
        <taxon>Pleosporaceae</taxon>
        <taxon>Alternaria</taxon>
        <taxon>Alternaria sect. Alternaria</taxon>
    </lineage>
</organism>
<dbReference type="PANTHER" id="PTHR24148:SF82">
    <property type="entry name" value="HETEROKARYON INCOMPATIBILITY DOMAIN-CONTAINING PROTEIN"/>
    <property type="match status" value="1"/>
</dbReference>
<feature type="compositionally biased region" description="Polar residues" evidence="1">
    <location>
        <begin position="32"/>
        <end position="45"/>
    </location>
</feature>
<comment type="caution">
    <text evidence="3">The sequence shown here is derived from an EMBL/GenBank/DDBJ whole genome shotgun (WGS) entry which is preliminary data.</text>
</comment>
<keyword evidence="4" id="KW-1185">Reference proteome</keyword>